<evidence type="ECO:0000313" key="3">
    <source>
        <dbReference type="EMBL" id="KAJ8340388.1"/>
    </source>
</evidence>
<organism evidence="3 4">
    <name type="scientific">Synaphobranchus kaupii</name>
    <name type="common">Kaup's arrowtooth eel</name>
    <dbReference type="NCBI Taxonomy" id="118154"/>
    <lineage>
        <taxon>Eukaryota</taxon>
        <taxon>Metazoa</taxon>
        <taxon>Chordata</taxon>
        <taxon>Craniata</taxon>
        <taxon>Vertebrata</taxon>
        <taxon>Euteleostomi</taxon>
        <taxon>Actinopterygii</taxon>
        <taxon>Neopterygii</taxon>
        <taxon>Teleostei</taxon>
        <taxon>Anguilliformes</taxon>
        <taxon>Synaphobranchidae</taxon>
        <taxon>Synaphobranchus</taxon>
    </lineage>
</organism>
<dbReference type="Proteomes" id="UP001152622">
    <property type="component" value="Chromosome 16"/>
</dbReference>
<accession>A0A9Q1EKD0</accession>
<gene>
    <name evidence="3" type="ORF">SKAU_G00350210</name>
</gene>
<feature type="transmembrane region" description="Helical" evidence="1">
    <location>
        <begin position="12"/>
        <end position="36"/>
    </location>
</feature>
<evidence type="ECO:0000256" key="1">
    <source>
        <dbReference type="SAM" id="Phobius"/>
    </source>
</evidence>
<name>A0A9Q1EKD0_SYNKA</name>
<protein>
    <recommendedName>
        <fullName evidence="2">Transmembrane 6 superfamily member 1/2 transmembrane domain-containing protein</fullName>
    </recommendedName>
</protein>
<feature type="transmembrane region" description="Helical" evidence="1">
    <location>
        <begin position="42"/>
        <end position="62"/>
    </location>
</feature>
<evidence type="ECO:0000259" key="2">
    <source>
        <dbReference type="Pfam" id="PF26083"/>
    </source>
</evidence>
<sequence length="265" mass="29067">MGATRKTAMNASAGTGVFLLSMLSIPISYIFNFLVYTNSTEALVVAGAFILLVIATSARILLRKKLPKDPLFYGGPLHQHSTWTYDFLLGWLCTLSHVPADGCSDHLGGKLQNYWPLLGRILPNVGNSLHSRQSYRKVWDPTEPSVICTLSVRLDLSVGMFPCLQPATHTGDAVHEYTGCPQAESDAKTLGFVLCHLPHPCECFLHLQRFGCTGLSDSVVSRVRAALRALPERPLGLSQNPDVGEHVLLRAVLHDNALWTGRPRL</sequence>
<proteinExistence type="predicted"/>
<keyword evidence="1" id="KW-1133">Transmembrane helix</keyword>
<keyword evidence="4" id="KW-1185">Reference proteome</keyword>
<dbReference type="Pfam" id="PF26083">
    <property type="entry name" value="TM_Tm6sf2"/>
    <property type="match status" value="1"/>
</dbReference>
<keyword evidence="1" id="KW-0812">Transmembrane</keyword>
<evidence type="ECO:0000313" key="4">
    <source>
        <dbReference type="Proteomes" id="UP001152622"/>
    </source>
</evidence>
<dbReference type="InterPro" id="IPR059044">
    <property type="entry name" value="TM_Tm6sf1/2"/>
</dbReference>
<dbReference type="AlphaFoldDB" id="A0A9Q1EKD0"/>
<comment type="caution">
    <text evidence="3">The sequence shown here is derived from an EMBL/GenBank/DDBJ whole genome shotgun (WGS) entry which is preliminary data.</text>
</comment>
<keyword evidence="1" id="KW-0472">Membrane</keyword>
<dbReference type="OrthoDB" id="8181520at2759"/>
<dbReference type="EMBL" id="JAINUF010000016">
    <property type="protein sequence ID" value="KAJ8340388.1"/>
    <property type="molecule type" value="Genomic_DNA"/>
</dbReference>
<feature type="domain" description="Transmembrane 6 superfamily member 1/2 transmembrane" evidence="2">
    <location>
        <begin position="23"/>
        <end position="73"/>
    </location>
</feature>
<reference evidence="3" key="1">
    <citation type="journal article" date="2023" name="Science">
        <title>Genome structures resolve the early diversification of teleost fishes.</title>
        <authorList>
            <person name="Parey E."/>
            <person name="Louis A."/>
            <person name="Montfort J."/>
            <person name="Bouchez O."/>
            <person name="Roques C."/>
            <person name="Iampietro C."/>
            <person name="Lluch J."/>
            <person name="Castinel A."/>
            <person name="Donnadieu C."/>
            <person name="Desvignes T."/>
            <person name="Floi Bucao C."/>
            <person name="Jouanno E."/>
            <person name="Wen M."/>
            <person name="Mejri S."/>
            <person name="Dirks R."/>
            <person name="Jansen H."/>
            <person name="Henkel C."/>
            <person name="Chen W.J."/>
            <person name="Zahm M."/>
            <person name="Cabau C."/>
            <person name="Klopp C."/>
            <person name="Thompson A.W."/>
            <person name="Robinson-Rechavi M."/>
            <person name="Braasch I."/>
            <person name="Lecointre G."/>
            <person name="Bobe J."/>
            <person name="Postlethwait J.H."/>
            <person name="Berthelot C."/>
            <person name="Roest Crollius H."/>
            <person name="Guiguen Y."/>
        </authorList>
    </citation>
    <scope>NUCLEOTIDE SEQUENCE</scope>
    <source>
        <strain evidence="3">WJC10195</strain>
    </source>
</reference>